<dbReference type="Proteomes" id="UP001249851">
    <property type="component" value="Unassembled WGS sequence"/>
</dbReference>
<dbReference type="PANTHER" id="PTHR10728:SF40">
    <property type="entry name" value="PATATIN FAMILY PROTEIN"/>
    <property type="match status" value="1"/>
</dbReference>
<dbReference type="GO" id="GO:0047498">
    <property type="term" value="F:calcium-dependent phospholipase A2 activity"/>
    <property type="evidence" value="ECO:0007669"/>
    <property type="project" value="TreeGrafter"/>
</dbReference>
<reference evidence="2" key="1">
    <citation type="journal article" date="2023" name="G3 (Bethesda)">
        <title>Whole genome assembly and annotation of the endangered Caribbean coral Acropora cervicornis.</title>
        <authorList>
            <person name="Selwyn J.D."/>
            <person name="Vollmer S.V."/>
        </authorList>
    </citation>
    <scope>NUCLEOTIDE SEQUENCE</scope>
    <source>
        <strain evidence="2">K2</strain>
    </source>
</reference>
<feature type="transmembrane region" description="Helical" evidence="1">
    <location>
        <begin position="516"/>
        <end position="534"/>
    </location>
</feature>
<proteinExistence type="predicted"/>
<dbReference type="Gene3D" id="3.40.1090.10">
    <property type="entry name" value="Cytosolic phospholipase A2 catalytic domain"/>
    <property type="match status" value="1"/>
</dbReference>
<dbReference type="GO" id="GO:0046475">
    <property type="term" value="P:glycerophospholipid catabolic process"/>
    <property type="evidence" value="ECO:0007669"/>
    <property type="project" value="TreeGrafter"/>
</dbReference>
<dbReference type="GO" id="GO:0005544">
    <property type="term" value="F:calcium-dependent phospholipid binding"/>
    <property type="evidence" value="ECO:0007669"/>
    <property type="project" value="TreeGrafter"/>
</dbReference>
<protein>
    <recommendedName>
        <fullName evidence="4">PNPLA domain-containing protein</fullName>
    </recommendedName>
</protein>
<accession>A0AAD9QLR4</accession>
<dbReference type="AlphaFoldDB" id="A0AAD9QLR4"/>
<dbReference type="PANTHER" id="PTHR10728">
    <property type="entry name" value="CYTOSOLIC PHOSPHOLIPASE A2"/>
    <property type="match status" value="1"/>
</dbReference>
<feature type="transmembrane region" description="Helical" evidence="1">
    <location>
        <begin position="485"/>
        <end position="504"/>
    </location>
</feature>
<feature type="transmembrane region" description="Helical" evidence="1">
    <location>
        <begin position="207"/>
        <end position="227"/>
    </location>
</feature>
<feature type="transmembrane region" description="Helical" evidence="1">
    <location>
        <begin position="290"/>
        <end position="309"/>
    </location>
</feature>
<dbReference type="EMBL" id="JARQWQ010000025">
    <property type="protein sequence ID" value="KAK2563562.1"/>
    <property type="molecule type" value="Genomic_DNA"/>
</dbReference>
<keyword evidence="1" id="KW-1133">Transmembrane helix</keyword>
<sequence length="801" mass="90211">MTKTGLAFSGGGIRSAALCSGVLRRLLHKNVVPDYLSCVSGGGYTGTAYLDWKYRNERKDDPTWHKEFFDSMRKRVGYLCDWQNPLQGLADAFSIVIIVVLLSIIFPFINWFSYALPTAYIVDHLFGEMLRGSFTCPDPKTHNFTSSEIAENPEVSNFVNKTKEKECFLKLGPGLYLAVEEFGLFFIGFFFLFVIKTLAGQSLRPLVTVLFNITGFALAMTFLPWFIEQFIVFTPMWLNVLLLVLSIFLWLGIPPLRDKACLAIVFYIYAYVVKWRVYKTDVLSIAYTDSLFNILLWISGILIWIRPLFILSQQSLLHAYNRWRLQKAFYSPESRAASSFLEIACHTAFPSFTCCKGTAESLNRPLTLKDLSGLAPEYICNVTVNHWRLQNSQRDPTFEPLTMSPSRIETIVKEGEGKQFENRLHPEDIELSEAMATSAAALSYHMGRYDIAFEVVDDLQVILGLGFGKSIVAEKKKWTRPCFKVMTVVIQLVFGFPILLLPMIPYLGGSEDWNRIAVISFLAIFFLLLLIAVMPTGAENPGFWETFVRWCIVHVFQVRFIREHLGVVNVGPTPPPILYLSDGGHTENLGILPLLKRKLEKIVVINAGVVNGRLGLAHSLFHALNQARNKLHCSFTALDGGDITSNIRAMIVDVPSGKHPRSFRFKVQYSDFKDDGGPEEMVGEGEILYLLPRHPQLGLSEQSSNWHDLADDVNIDIEADLWGLGPNVESKEVDSLTCGCCECCHVYALHHLSGSCCGVFPNHITANQFFTPAMFSAYHREGYHACMEGLAAEFLGFSMNE</sequence>
<feature type="transmembrane region" description="Helical" evidence="1">
    <location>
        <begin position="175"/>
        <end position="195"/>
    </location>
</feature>
<evidence type="ECO:0008006" key="4">
    <source>
        <dbReference type="Google" id="ProtNLM"/>
    </source>
</evidence>
<gene>
    <name evidence="2" type="ORF">P5673_013289</name>
</gene>
<feature type="transmembrane region" description="Helical" evidence="1">
    <location>
        <begin position="233"/>
        <end position="253"/>
    </location>
</feature>
<comment type="caution">
    <text evidence="2">The sequence shown here is derived from an EMBL/GenBank/DDBJ whole genome shotgun (WGS) entry which is preliminary data.</text>
</comment>
<name>A0AAD9QLR4_ACRCE</name>
<keyword evidence="1" id="KW-0812">Transmembrane</keyword>
<evidence type="ECO:0000256" key="1">
    <source>
        <dbReference type="SAM" id="Phobius"/>
    </source>
</evidence>
<organism evidence="2 3">
    <name type="scientific">Acropora cervicornis</name>
    <name type="common">Staghorn coral</name>
    <dbReference type="NCBI Taxonomy" id="6130"/>
    <lineage>
        <taxon>Eukaryota</taxon>
        <taxon>Metazoa</taxon>
        <taxon>Cnidaria</taxon>
        <taxon>Anthozoa</taxon>
        <taxon>Hexacorallia</taxon>
        <taxon>Scleractinia</taxon>
        <taxon>Astrocoeniina</taxon>
        <taxon>Acroporidae</taxon>
        <taxon>Acropora</taxon>
    </lineage>
</organism>
<reference evidence="2" key="2">
    <citation type="journal article" date="2023" name="Science">
        <title>Genomic signatures of disease resistance in endangered staghorn corals.</title>
        <authorList>
            <person name="Vollmer S.V."/>
            <person name="Selwyn J.D."/>
            <person name="Despard B.A."/>
            <person name="Roesel C.L."/>
        </authorList>
    </citation>
    <scope>NUCLEOTIDE SEQUENCE</scope>
    <source>
        <strain evidence="2">K2</strain>
    </source>
</reference>
<dbReference type="SUPFAM" id="SSF52151">
    <property type="entry name" value="FabD/lysophospholipase-like"/>
    <property type="match status" value="1"/>
</dbReference>
<dbReference type="GO" id="GO:0005509">
    <property type="term" value="F:calcium ion binding"/>
    <property type="evidence" value="ECO:0007669"/>
    <property type="project" value="TreeGrafter"/>
</dbReference>
<keyword evidence="1" id="KW-0472">Membrane</keyword>
<feature type="transmembrane region" description="Helical" evidence="1">
    <location>
        <begin position="92"/>
        <end position="112"/>
    </location>
</feature>
<dbReference type="InterPro" id="IPR016035">
    <property type="entry name" value="Acyl_Trfase/lysoPLipase"/>
</dbReference>
<evidence type="ECO:0000313" key="2">
    <source>
        <dbReference type="EMBL" id="KAK2563562.1"/>
    </source>
</evidence>
<evidence type="ECO:0000313" key="3">
    <source>
        <dbReference type="Proteomes" id="UP001249851"/>
    </source>
</evidence>
<keyword evidence="3" id="KW-1185">Reference proteome</keyword>
<dbReference type="GO" id="GO:0005829">
    <property type="term" value="C:cytosol"/>
    <property type="evidence" value="ECO:0007669"/>
    <property type="project" value="TreeGrafter"/>
</dbReference>